<keyword evidence="2" id="KW-1185">Reference proteome</keyword>
<name>A0A8J5J3T9_9STRA</name>
<proteinExistence type="predicted"/>
<reference evidence="1" key="1">
    <citation type="submission" date="2021-01" db="EMBL/GenBank/DDBJ databases">
        <title>Phytophthora aleatoria, a newly-described species from Pinus radiata is distinct from Phytophthora cactorum isolates based on comparative genomics.</title>
        <authorList>
            <person name="Mcdougal R."/>
            <person name="Panda P."/>
            <person name="Williams N."/>
            <person name="Studholme D.J."/>
        </authorList>
    </citation>
    <scope>NUCLEOTIDE SEQUENCE</scope>
    <source>
        <strain evidence="1">NZFS 4037</strain>
    </source>
</reference>
<accession>A0A8J5J3T9</accession>
<dbReference type="EMBL" id="JAENGY010000075">
    <property type="protein sequence ID" value="KAG6975116.1"/>
    <property type="molecule type" value="Genomic_DNA"/>
</dbReference>
<evidence type="ECO:0000313" key="1">
    <source>
        <dbReference type="EMBL" id="KAG6975116.1"/>
    </source>
</evidence>
<dbReference type="Proteomes" id="UP000709295">
    <property type="component" value="Unassembled WGS sequence"/>
</dbReference>
<evidence type="ECO:0000313" key="2">
    <source>
        <dbReference type="Proteomes" id="UP000709295"/>
    </source>
</evidence>
<comment type="caution">
    <text evidence="1">The sequence shown here is derived from an EMBL/GenBank/DDBJ whole genome shotgun (WGS) entry which is preliminary data.</text>
</comment>
<gene>
    <name evidence="1" type="ORF">JG688_00002729</name>
</gene>
<dbReference type="AlphaFoldDB" id="A0A8J5J3T9"/>
<sequence length="343" mass="38350">MCFTNNAEYGTYAIVAWPTALHEENALKFMPVDEAVDAFYPRESIDAETLSKFMDDIGARLDAEKDEYYLRKGLSAKSCRLMCEMLVDAGDPELVKVSTEDGVREEDLGDSSMEMALQIVDGWDSGAVQDSLLKMAVEDAEALNREELCSSKAVGLLLKWTIRSSDKVVINMVANMFNEIDPSLLGPVIAKSLPLWGDIEKVGELAAIVTKRTQWLTDQIELLDKPFSWEMPDAKFPDNPKVQEFLRGPDTTMKVTKAVQKFKSFQDANKYAAKWTREGQVNASFKMEASSTNANAVVTLTKTRTWFVECQRKLQAYTKELNQLKEHCGGDTGGGDKKRPRLG</sequence>
<organism evidence="1 2">
    <name type="scientific">Phytophthora aleatoria</name>
    <dbReference type="NCBI Taxonomy" id="2496075"/>
    <lineage>
        <taxon>Eukaryota</taxon>
        <taxon>Sar</taxon>
        <taxon>Stramenopiles</taxon>
        <taxon>Oomycota</taxon>
        <taxon>Peronosporomycetes</taxon>
        <taxon>Peronosporales</taxon>
        <taxon>Peronosporaceae</taxon>
        <taxon>Phytophthora</taxon>
    </lineage>
</organism>
<protein>
    <submittedName>
        <fullName evidence="1">Uncharacterized protein</fullName>
    </submittedName>
</protein>